<dbReference type="InterPro" id="IPR024909">
    <property type="entry name" value="Cys-tRNA/MSH_ligase"/>
</dbReference>
<evidence type="ECO:0000313" key="4">
    <source>
        <dbReference type="EMBL" id="KPP72624.1"/>
    </source>
</evidence>
<protein>
    <recommendedName>
        <fullName evidence="2">Cysteine--tRNA ligase, cytoplasmic</fullName>
    </recommendedName>
</protein>
<dbReference type="PANTHER" id="PTHR10890">
    <property type="entry name" value="CYSTEINYL-TRNA SYNTHETASE"/>
    <property type="match status" value="1"/>
</dbReference>
<sequence>MTLYGLVSSFYNQKAAVHAALRDNIDTRTALEELRVLVSQSNAYIAGRKNAKLAPNRMLLQSIALYLTDLLKTFGAIEGAEPIGFPVGTNGQNVDLESTVMPYLKVLSDFREGVRKIAREQKVTEVLSLCDMVRDETLPELGVRLEDHEGLPTVVKLVDRETLLKEKEEKKKMAKLAKMKIPPSEIFRSETDKYSTFDETGFPTHDADGKEISKGQTKKLRKLYEAQEKLYKEYLDSMQNGS</sequence>
<dbReference type="PANTHER" id="PTHR10890:SF3">
    <property type="entry name" value="CYSTEINE--TRNA LIGASE, CYTOPLASMIC"/>
    <property type="match status" value="1"/>
</dbReference>
<evidence type="ECO:0000256" key="1">
    <source>
        <dbReference type="ARBA" id="ARBA00037196"/>
    </source>
</evidence>
<dbReference type="GO" id="GO:0005737">
    <property type="term" value="C:cytoplasm"/>
    <property type="evidence" value="ECO:0007669"/>
    <property type="project" value="TreeGrafter"/>
</dbReference>
<organism evidence="4 5">
    <name type="scientific">Scleropages formosus</name>
    <name type="common">Asian bonytongue</name>
    <name type="synonym">Osteoglossum formosum</name>
    <dbReference type="NCBI Taxonomy" id="113540"/>
    <lineage>
        <taxon>Eukaryota</taxon>
        <taxon>Metazoa</taxon>
        <taxon>Chordata</taxon>
        <taxon>Craniata</taxon>
        <taxon>Vertebrata</taxon>
        <taxon>Euteleostomi</taxon>
        <taxon>Actinopterygii</taxon>
        <taxon>Neopterygii</taxon>
        <taxon>Teleostei</taxon>
        <taxon>Osteoglossocephala</taxon>
        <taxon>Osteoglossomorpha</taxon>
        <taxon>Osteoglossiformes</taxon>
        <taxon>Osteoglossidae</taxon>
        <taxon>Scleropages</taxon>
    </lineage>
</organism>
<dbReference type="AlphaFoldDB" id="A0A0P7YWM5"/>
<dbReference type="GO" id="GO:0005524">
    <property type="term" value="F:ATP binding"/>
    <property type="evidence" value="ECO:0007669"/>
    <property type="project" value="InterPro"/>
</dbReference>
<dbReference type="InterPro" id="IPR009080">
    <property type="entry name" value="tRNAsynth_Ia_anticodon-bd"/>
</dbReference>
<name>A0A0P7YWM5_SCLFO</name>
<gene>
    <name evidence="4" type="ORF">Z043_108355</name>
</gene>
<proteinExistence type="predicted"/>
<comment type="function">
    <text evidence="1">Catalyzes the ATP-dependent ligation of cysteine to tRNA(Cys).</text>
</comment>
<comment type="catalytic activity">
    <reaction evidence="3">
        <text>tRNA(Cys) + L-cysteine + ATP = L-cysteinyl-tRNA(Cys) + AMP + diphosphate</text>
        <dbReference type="Rhea" id="RHEA:17773"/>
        <dbReference type="Rhea" id="RHEA-COMP:9661"/>
        <dbReference type="Rhea" id="RHEA-COMP:9679"/>
        <dbReference type="ChEBI" id="CHEBI:30616"/>
        <dbReference type="ChEBI" id="CHEBI:33019"/>
        <dbReference type="ChEBI" id="CHEBI:35235"/>
        <dbReference type="ChEBI" id="CHEBI:78442"/>
        <dbReference type="ChEBI" id="CHEBI:78517"/>
        <dbReference type="ChEBI" id="CHEBI:456215"/>
        <dbReference type="EC" id="6.1.1.16"/>
    </reaction>
    <physiologicalReaction direction="left-to-right" evidence="3">
        <dbReference type="Rhea" id="RHEA:17774"/>
    </physiologicalReaction>
</comment>
<comment type="caution">
    <text evidence="4">The sequence shown here is derived from an EMBL/GenBank/DDBJ whole genome shotgun (WGS) entry which is preliminary data.</text>
</comment>
<evidence type="ECO:0000256" key="3">
    <source>
        <dbReference type="ARBA" id="ARBA00048159"/>
    </source>
</evidence>
<dbReference type="SUPFAM" id="SSF47323">
    <property type="entry name" value="Anticodon-binding domain of a subclass of class I aminoacyl-tRNA synthetases"/>
    <property type="match status" value="1"/>
</dbReference>
<accession>A0A0P7YWM5</accession>
<dbReference type="GO" id="GO:0004817">
    <property type="term" value="F:cysteine-tRNA ligase activity"/>
    <property type="evidence" value="ECO:0007669"/>
    <property type="project" value="UniProtKB-EC"/>
</dbReference>
<dbReference type="Proteomes" id="UP000034805">
    <property type="component" value="Unassembled WGS sequence"/>
</dbReference>
<evidence type="ECO:0000256" key="2">
    <source>
        <dbReference type="ARBA" id="ARBA00039362"/>
    </source>
</evidence>
<reference evidence="4 5" key="1">
    <citation type="submission" date="2015-08" db="EMBL/GenBank/DDBJ databases">
        <title>The genome of the Asian arowana (Scleropages formosus).</title>
        <authorList>
            <person name="Tan M.H."/>
            <person name="Gan H.M."/>
            <person name="Croft L.J."/>
            <person name="Austin C.M."/>
        </authorList>
    </citation>
    <scope>NUCLEOTIDE SEQUENCE [LARGE SCALE GENOMIC DNA]</scope>
    <source>
        <strain evidence="4">Aro1</strain>
    </source>
</reference>
<dbReference type="GO" id="GO:0006423">
    <property type="term" value="P:cysteinyl-tRNA aminoacylation"/>
    <property type="evidence" value="ECO:0007669"/>
    <property type="project" value="TreeGrafter"/>
</dbReference>
<evidence type="ECO:0000313" key="5">
    <source>
        <dbReference type="Proteomes" id="UP000034805"/>
    </source>
</evidence>
<dbReference type="EMBL" id="JARO02002455">
    <property type="protein sequence ID" value="KPP72624.1"/>
    <property type="molecule type" value="Genomic_DNA"/>
</dbReference>